<dbReference type="PROSITE" id="PS00061">
    <property type="entry name" value="ADH_SHORT"/>
    <property type="match status" value="1"/>
</dbReference>
<dbReference type="InterPro" id="IPR020904">
    <property type="entry name" value="Sc_DH/Rdtase_CS"/>
</dbReference>
<evidence type="ECO:0000256" key="1">
    <source>
        <dbReference type="ARBA" id="ARBA00006484"/>
    </source>
</evidence>
<dbReference type="PANTHER" id="PTHR43115">
    <property type="entry name" value="DEHYDROGENASE/REDUCTASE SDR FAMILY MEMBER 11"/>
    <property type="match status" value="1"/>
</dbReference>
<dbReference type="AlphaFoldDB" id="A0A7W7KI70"/>
<evidence type="ECO:0000313" key="5">
    <source>
        <dbReference type="EMBL" id="MBB4863231.1"/>
    </source>
</evidence>
<accession>A0A7W7KI70</accession>
<dbReference type="RefSeq" id="WP_184588420.1">
    <property type="nucleotide sequence ID" value="NZ_JACHLI010000006.1"/>
</dbReference>
<dbReference type="PRINTS" id="PR00080">
    <property type="entry name" value="SDRFAMILY"/>
</dbReference>
<evidence type="ECO:0000313" key="6">
    <source>
        <dbReference type="Proteomes" id="UP000566995"/>
    </source>
</evidence>
<proteinExistence type="inferred from homology"/>
<dbReference type="Proteomes" id="UP000566995">
    <property type="component" value="Unassembled WGS sequence"/>
</dbReference>
<protein>
    <submittedName>
        <fullName evidence="5">NADP-dependent 3-hydroxy acid dehydrogenase YdfG</fullName>
    </submittedName>
</protein>
<dbReference type="Gene3D" id="3.40.50.720">
    <property type="entry name" value="NAD(P)-binding Rossmann-like Domain"/>
    <property type="match status" value="1"/>
</dbReference>
<feature type="domain" description="Ketoreductase" evidence="4">
    <location>
        <begin position="4"/>
        <end position="182"/>
    </location>
</feature>
<evidence type="ECO:0000256" key="3">
    <source>
        <dbReference type="RuleBase" id="RU000363"/>
    </source>
</evidence>
<dbReference type="InterPro" id="IPR002347">
    <property type="entry name" value="SDR_fam"/>
</dbReference>
<evidence type="ECO:0000259" key="4">
    <source>
        <dbReference type="SMART" id="SM00822"/>
    </source>
</evidence>
<name>A0A7W7KI70_PSENT</name>
<organism evidence="5 6">
    <name type="scientific">Pseudomonas nitroreducens</name>
    <dbReference type="NCBI Taxonomy" id="46680"/>
    <lineage>
        <taxon>Bacteria</taxon>
        <taxon>Pseudomonadati</taxon>
        <taxon>Pseudomonadota</taxon>
        <taxon>Gammaproteobacteria</taxon>
        <taxon>Pseudomonadales</taxon>
        <taxon>Pseudomonadaceae</taxon>
        <taxon>Pseudomonas</taxon>
    </lineage>
</organism>
<dbReference type="EMBL" id="JACHLI010000006">
    <property type="protein sequence ID" value="MBB4863231.1"/>
    <property type="molecule type" value="Genomic_DNA"/>
</dbReference>
<keyword evidence="2" id="KW-0560">Oxidoreductase</keyword>
<dbReference type="FunFam" id="3.40.50.720:FF:000047">
    <property type="entry name" value="NADP-dependent L-serine/L-allo-threonine dehydrogenase"/>
    <property type="match status" value="1"/>
</dbReference>
<reference evidence="5 6" key="1">
    <citation type="submission" date="2020-08" db="EMBL/GenBank/DDBJ databases">
        <title>Functional genomics of gut bacteria from endangered species of beetles.</title>
        <authorList>
            <person name="Carlos-Shanley C."/>
        </authorList>
    </citation>
    <scope>NUCLEOTIDE SEQUENCE [LARGE SCALE GENOMIC DNA]</scope>
    <source>
        <strain evidence="5 6">S00179</strain>
    </source>
</reference>
<dbReference type="InterPro" id="IPR036291">
    <property type="entry name" value="NAD(P)-bd_dom_sf"/>
</dbReference>
<dbReference type="PRINTS" id="PR00081">
    <property type="entry name" value="GDHRDH"/>
</dbReference>
<dbReference type="Pfam" id="PF00106">
    <property type="entry name" value="adh_short"/>
    <property type="match status" value="1"/>
</dbReference>
<gene>
    <name evidence="5" type="ORF">HNP46_002078</name>
</gene>
<dbReference type="PANTHER" id="PTHR43115:SF4">
    <property type="entry name" value="DEHYDROGENASE_REDUCTASE SDR FAMILY MEMBER 11"/>
    <property type="match status" value="1"/>
</dbReference>
<dbReference type="InterPro" id="IPR057326">
    <property type="entry name" value="KR_dom"/>
</dbReference>
<comment type="similarity">
    <text evidence="1 3">Belongs to the short-chain dehydrogenases/reductases (SDR) family.</text>
</comment>
<dbReference type="GO" id="GO:0016616">
    <property type="term" value="F:oxidoreductase activity, acting on the CH-OH group of donors, NAD or NADP as acceptor"/>
    <property type="evidence" value="ECO:0007669"/>
    <property type="project" value="UniProtKB-ARBA"/>
</dbReference>
<sequence length="241" mass="25966">MSKPLIIVTGANSGIGEATARLFSQQGHPLLLLARRIDRLEALQLPNALCRAVDVTDREALLAAVAEAEKRFGPADALVNNAGVMLLGNMVEQDPAEWERMLDVNVKGLLNGVHAVLKGMVERNQGTVINVSSVAGRKTFPNHVAYVGTKFAVHAISENLREEVAAHNVRVVTIAPGAVETELLSHTTDEAIKSGYQEWKREMGGKVLSAQDVANAISYAYNQPQGVCIREIVLAATRQQA</sequence>
<comment type="caution">
    <text evidence="5">The sequence shown here is derived from an EMBL/GenBank/DDBJ whole genome shotgun (WGS) entry which is preliminary data.</text>
</comment>
<dbReference type="SUPFAM" id="SSF51735">
    <property type="entry name" value="NAD(P)-binding Rossmann-fold domains"/>
    <property type="match status" value="1"/>
</dbReference>
<dbReference type="SMART" id="SM00822">
    <property type="entry name" value="PKS_KR"/>
    <property type="match status" value="1"/>
</dbReference>
<evidence type="ECO:0000256" key="2">
    <source>
        <dbReference type="ARBA" id="ARBA00023002"/>
    </source>
</evidence>